<reference evidence="2" key="1">
    <citation type="submission" date="2021-02" db="EMBL/GenBank/DDBJ databases">
        <authorList>
            <person name="Nowell W R."/>
        </authorList>
    </citation>
    <scope>NUCLEOTIDE SEQUENCE</scope>
</reference>
<organism evidence="2 3">
    <name type="scientific">Adineta steineri</name>
    <dbReference type="NCBI Taxonomy" id="433720"/>
    <lineage>
        <taxon>Eukaryota</taxon>
        <taxon>Metazoa</taxon>
        <taxon>Spiralia</taxon>
        <taxon>Gnathifera</taxon>
        <taxon>Rotifera</taxon>
        <taxon>Eurotatoria</taxon>
        <taxon>Bdelloidea</taxon>
        <taxon>Adinetida</taxon>
        <taxon>Adinetidae</taxon>
        <taxon>Adineta</taxon>
    </lineage>
</organism>
<evidence type="ECO:0000256" key="1">
    <source>
        <dbReference type="SAM" id="MobiDB-lite"/>
    </source>
</evidence>
<name>A0A814EZR5_9BILA</name>
<accession>A0A814EZR5</accession>
<dbReference type="EMBL" id="CAJNOG010000121">
    <property type="protein sequence ID" value="CAF0972988.1"/>
    <property type="molecule type" value="Genomic_DNA"/>
</dbReference>
<proteinExistence type="predicted"/>
<feature type="compositionally biased region" description="Polar residues" evidence="1">
    <location>
        <begin position="98"/>
        <end position="109"/>
    </location>
</feature>
<protein>
    <submittedName>
        <fullName evidence="2">Uncharacterized protein</fullName>
    </submittedName>
</protein>
<dbReference type="Proteomes" id="UP000663845">
    <property type="component" value="Unassembled WGS sequence"/>
</dbReference>
<gene>
    <name evidence="2" type="ORF">JYZ213_LOCUS14496</name>
</gene>
<comment type="caution">
    <text evidence="2">The sequence shown here is derived from an EMBL/GenBank/DDBJ whole genome shotgun (WGS) entry which is preliminary data.</text>
</comment>
<dbReference type="AlphaFoldDB" id="A0A814EZR5"/>
<evidence type="ECO:0000313" key="2">
    <source>
        <dbReference type="EMBL" id="CAF0972988.1"/>
    </source>
</evidence>
<evidence type="ECO:0000313" key="3">
    <source>
        <dbReference type="Proteomes" id="UP000663845"/>
    </source>
</evidence>
<feature type="compositionally biased region" description="Basic and acidic residues" evidence="1">
    <location>
        <begin position="122"/>
        <end position="134"/>
    </location>
</feature>
<feature type="region of interest" description="Disordered" evidence="1">
    <location>
        <begin position="45"/>
        <end position="66"/>
    </location>
</feature>
<sequence>MEKTDVSIENEEQVPVESKKVVDEITDDVPKKIEESNDEIKIIENKNEDEVVPSTTPKQTEEQENVTEINTNIPACVSPGRVNVPFKEVNESEKEENTTPVNGTDNMNNNKKRELDNEDDQIQEKVHNNDDQTKKIKISEATENATIEIKDSENNIAINGTTATEVESKSEMRRFRYSNKALKIWLMIRFYL</sequence>
<feature type="region of interest" description="Disordered" evidence="1">
    <location>
        <begin position="89"/>
        <end position="134"/>
    </location>
</feature>